<dbReference type="EMBL" id="BRXW01000271">
    <property type="protein sequence ID" value="GMI16945.1"/>
    <property type="molecule type" value="Genomic_DNA"/>
</dbReference>
<dbReference type="OrthoDB" id="5411518at2759"/>
<accession>A0A9W7FRX1</accession>
<dbReference type="PANTHER" id="PTHR39290">
    <property type="entry name" value="C3H1-TYPE DOMAIN-CONTAINING PROTEIN-RELATED"/>
    <property type="match status" value="1"/>
</dbReference>
<dbReference type="Gene3D" id="3.30.2130.10">
    <property type="entry name" value="VC0802-like"/>
    <property type="match status" value="1"/>
</dbReference>
<dbReference type="Pfam" id="PF13840">
    <property type="entry name" value="ACT_7"/>
    <property type="match status" value="1"/>
</dbReference>
<organism evidence="3 4">
    <name type="scientific">Triparma laevis f. longispina</name>
    <dbReference type="NCBI Taxonomy" id="1714387"/>
    <lineage>
        <taxon>Eukaryota</taxon>
        <taxon>Sar</taxon>
        <taxon>Stramenopiles</taxon>
        <taxon>Ochrophyta</taxon>
        <taxon>Bolidophyceae</taxon>
        <taxon>Parmales</taxon>
        <taxon>Triparmaceae</taxon>
        <taxon>Triparma</taxon>
    </lineage>
</organism>
<protein>
    <recommendedName>
        <fullName evidence="2">CASTOR ACT domain-containing protein</fullName>
    </recommendedName>
</protein>
<dbReference type="Proteomes" id="UP001165122">
    <property type="component" value="Unassembled WGS sequence"/>
</dbReference>
<feature type="domain" description="CASTOR ACT" evidence="2">
    <location>
        <begin position="351"/>
        <end position="409"/>
    </location>
</feature>
<evidence type="ECO:0000313" key="4">
    <source>
        <dbReference type="Proteomes" id="UP001165122"/>
    </source>
</evidence>
<reference evidence="4" key="1">
    <citation type="journal article" date="2023" name="Commun. Biol.">
        <title>Genome analysis of Parmales, the sister group of diatoms, reveals the evolutionary specialization of diatoms from phago-mixotrophs to photoautotrophs.</title>
        <authorList>
            <person name="Ban H."/>
            <person name="Sato S."/>
            <person name="Yoshikawa S."/>
            <person name="Yamada K."/>
            <person name="Nakamura Y."/>
            <person name="Ichinomiya M."/>
            <person name="Sato N."/>
            <person name="Blanc-Mathieu R."/>
            <person name="Endo H."/>
            <person name="Kuwata A."/>
            <person name="Ogata H."/>
        </authorList>
    </citation>
    <scope>NUCLEOTIDE SEQUENCE [LARGE SCALE GENOMIC DNA]</scope>
    <source>
        <strain evidence="4">NIES 3700</strain>
    </source>
</reference>
<dbReference type="InterPro" id="IPR045865">
    <property type="entry name" value="ACT-like_dom_sf"/>
</dbReference>
<feature type="region of interest" description="Disordered" evidence="1">
    <location>
        <begin position="1"/>
        <end position="24"/>
    </location>
</feature>
<gene>
    <name evidence="3" type="ORF">TrLO_g9809</name>
</gene>
<dbReference type="InterPro" id="IPR027795">
    <property type="entry name" value="CASTOR_ACT_dom"/>
</dbReference>
<dbReference type="SUPFAM" id="SSF55021">
    <property type="entry name" value="ACT-like"/>
    <property type="match status" value="1"/>
</dbReference>
<keyword evidence="4" id="KW-1185">Reference proteome</keyword>
<dbReference type="AlphaFoldDB" id="A0A9W7FRX1"/>
<evidence type="ECO:0000259" key="2">
    <source>
        <dbReference type="Pfam" id="PF13840"/>
    </source>
</evidence>
<evidence type="ECO:0000256" key="1">
    <source>
        <dbReference type="SAM" id="MobiDB-lite"/>
    </source>
</evidence>
<sequence length="427" mass="47206">MSPPKKKSKTSEKTDNHNPNPFLQEFESTLLDPALSSLSTIFDPSTDPLKRGSMWTTMCSHGEDLVNKYAWAVPNHEAIEVCKKLEPIVEVGAGQGYWGRCLEGAGVEIKSYDVSAEGGLIGGKKKKGKESFRVLEGDSSVLLEEEHENSTLLLCFPDEDSIDGTSLGLSCLENFPGTHLIHIGELYPSSLPVSQAPFGRTSTPEFQVALSTSFHCLKVIPLPRWPHESTTLSVWKRTQTVAITFEGDSDDEDDEDEEEEYKYIPEGEVLDDNRCCKDWSTRLKGIRMTLLADEFTVAKYPPSDSSGLKVATALITSVKKGDPRFVQVTDEEISIICQSCLLKSGENFTEDKSWRCFKVIGPMPFNLVGIMAAIASVLKDHKISLLAQSTFDTDYVFVKCEVVEKAEEVMKGEGLVMVKEEVGGIKK</sequence>
<proteinExistence type="predicted"/>
<name>A0A9W7FRX1_9STRA</name>
<comment type="caution">
    <text evidence="3">The sequence shown here is derived from an EMBL/GenBank/DDBJ whole genome shotgun (WGS) entry which is preliminary data.</text>
</comment>
<dbReference type="PANTHER" id="PTHR39290:SF6">
    <property type="entry name" value="S-ADENOSYL-L-METHIONINE-DEPENDENT METHYLTRANSFERASES SUPERFAMILY PROTEIN"/>
    <property type="match status" value="1"/>
</dbReference>
<evidence type="ECO:0000313" key="3">
    <source>
        <dbReference type="EMBL" id="GMI16945.1"/>
    </source>
</evidence>